<dbReference type="AlphaFoldDB" id="D6ZAW3"/>
<dbReference type="STRING" id="640132.Srot_2405"/>
<organism evidence="1 2">
    <name type="scientific">Segniliparus rotundus (strain ATCC BAA-972 / CDC 1076 / CIP 108378 / DSM 44985 / JCM 13578)</name>
    <dbReference type="NCBI Taxonomy" id="640132"/>
    <lineage>
        <taxon>Bacteria</taxon>
        <taxon>Bacillati</taxon>
        <taxon>Actinomycetota</taxon>
        <taxon>Actinomycetes</taxon>
        <taxon>Mycobacteriales</taxon>
        <taxon>Segniliparaceae</taxon>
        <taxon>Segniliparus</taxon>
    </lineage>
</organism>
<evidence type="ECO:0008006" key="3">
    <source>
        <dbReference type="Google" id="ProtNLM"/>
    </source>
</evidence>
<reference evidence="1 2" key="1">
    <citation type="journal article" date="2010" name="Stand. Genomic Sci.">
        <title>Complete genome sequence of Segniliparus rotundus type strain (CDC 1076).</title>
        <authorList>
            <person name="Sikorski J."/>
            <person name="Lapidus A."/>
            <person name="Copeland A."/>
            <person name="Misra M."/>
            <person name="Glavina Del Rio T."/>
            <person name="Nolan M."/>
            <person name="Lucas S."/>
            <person name="Chen F."/>
            <person name="Tice H."/>
            <person name="Cheng J.F."/>
            <person name="Jando M."/>
            <person name="Schneider S."/>
            <person name="Bruce D."/>
            <person name="Goodwin L."/>
            <person name="Pitluck S."/>
            <person name="Liolios K."/>
            <person name="Mikhailova N."/>
            <person name="Pati A."/>
            <person name="Ivanova N."/>
            <person name="Mavromatis K."/>
            <person name="Chen A."/>
            <person name="Palaniappan K."/>
            <person name="Chertkov O."/>
            <person name="Land M."/>
            <person name="Hauser L."/>
            <person name="Chang Y.J."/>
            <person name="Jeffries C.D."/>
            <person name="Brettin T."/>
            <person name="Detter J.C."/>
            <person name="Han C."/>
            <person name="Rohde M."/>
            <person name="Goker M."/>
            <person name="Bristow J."/>
            <person name="Eisen J.A."/>
            <person name="Markowitz V."/>
            <person name="Hugenholtz P."/>
            <person name="Kyrpides N.C."/>
            <person name="Klenk H.P."/>
        </authorList>
    </citation>
    <scope>NUCLEOTIDE SEQUENCE [LARGE SCALE GENOMIC DNA]</scope>
    <source>
        <strain evidence="2">ATCC BAA-972 / CDC 1076 / CIP 108378 / DSM 44985 / JCM 13578</strain>
    </source>
</reference>
<evidence type="ECO:0000313" key="2">
    <source>
        <dbReference type="Proteomes" id="UP000002247"/>
    </source>
</evidence>
<accession>D6ZAW3</accession>
<proteinExistence type="predicted"/>
<dbReference type="KEGG" id="srt:Srot_2405"/>
<dbReference type="Pfam" id="PF11662">
    <property type="entry name" value="DUF3263"/>
    <property type="match status" value="1"/>
</dbReference>
<dbReference type="HOGENOM" id="CLU_108860_3_0_11"/>
<gene>
    <name evidence="1" type="ordered locus">Srot_2405</name>
</gene>
<protein>
    <recommendedName>
        <fullName evidence="3">DUF3263 domain-containing protein</fullName>
    </recommendedName>
</protein>
<keyword evidence="2" id="KW-1185">Reference proteome</keyword>
<sequence>MIAGMKNAFGLDPLSADRLAFERLWFKTGAGKESAIRARFGESPVAYFQALNRLLDDPAAYRADPVLVKRLRRLRSARERVRRAA</sequence>
<dbReference type="EMBL" id="CP001958">
    <property type="protein sequence ID" value="ADG98849.1"/>
    <property type="molecule type" value="Genomic_DNA"/>
</dbReference>
<name>D6ZAW3_SEGRD</name>
<evidence type="ECO:0000313" key="1">
    <source>
        <dbReference type="EMBL" id="ADG98849.1"/>
    </source>
</evidence>
<dbReference type="OrthoDB" id="3268863at2"/>
<dbReference type="Proteomes" id="UP000002247">
    <property type="component" value="Chromosome"/>
</dbReference>
<dbReference type="InterPro" id="IPR021678">
    <property type="entry name" value="DUF3263"/>
</dbReference>